<dbReference type="OrthoDB" id="2320368at2759"/>
<dbReference type="HAMAP" id="MF_00291_B">
    <property type="entry name" value="Ribosomal_uS2_B"/>
    <property type="match status" value="1"/>
</dbReference>
<dbReference type="GO" id="GO:0003735">
    <property type="term" value="F:structural constituent of ribosome"/>
    <property type="evidence" value="ECO:0007669"/>
    <property type="project" value="InterPro"/>
</dbReference>
<accession>G7DWP4</accession>
<evidence type="ECO:0000256" key="2">
    <source>
        <dbReference type="ARBA" id="ARBA00022980"/>
    </source>
</evidence>
<dbReference type="CDD" id="cd01425">
    <property type="entry name" value="RPS2"/>
    <property type="match status" value="1"/>
</dbReference>
<dbReference type="PANTHER" id="PTHR12534:SF0">
    <property type="entry name" value="SMALL RIBOSOMAL SUBUNIT PROTEIN US2M"/>
    <property type="match status" value="1"/>
</dbReference>
<evidence type="ECO:0000313" key="6">
    <source>
        <dbReference type="Proteomes" id="UP000009131"/>
    </source>
</evidence>
<dbReference type="PANTHER" id="PTHR12534">
    <property type="entry name" value="30S RIBOSOMAL PROTEIN S2 PROKARYOTIC AND ORGANELLAR"/>
    <property type="match status" value="1"/>
</dbReference>
<sequence>MPDRFEIQLVDSEASNLASPNERERASRIMQTVSKLLTPTARRLASPASSRRYANAPVASTSATPLSDLEATSSSSFSTAMEGNESGAVPDAALLAAKATVDARRRRRAIAEHMERFGSSQNRHSTFQAHHVLTRAPPASELTLSHLVAAQAHLGHHRSLAHPSALPYIYGTRAKVSIIDLRTTLTHLKRAAQVISGTVENDGIIVFLSTLDGTERAIRLAAERCGPNGFATNRWLAGSLTNAGSVYAKQAHAFREPTKEGEEGEDAGSRAINPFAYKPSLLVLMAPREQQNALREATLAHVPTIGITDTDVDPRCVTYSIPANDDSPRTIQLIAGILGEAGRTGLERRLAKQRASAPVWLRPTGGSPAQEVLSA</sequence>
<gene>
    <name evidence="5" type="primary">Mo01811</name>
    <name evidence="5" type="ORF">E5Q_01811</name>
</gene>
<dbReference type="OMA" id="CMRQSRQ"/>
<evidence type="ECO:0008006" key="7">
    <source>
        <dbReference type="Google" id="ProtNLM"/>
    </source>
</evidence>
<dbReference type="InterPro" id="IPR005706">
    <property type="entry name" value="Ribosomal_uS2_bac/mit/plastid"/>
</dbReference>
<organism evidence="5 6">
    <name type="scientific">Mixia osmundae (strain CBS 9802 / IAM 14324 / JCM 22182 / KY 12970)</name>
    <dbReference type="NCBI Taxonomy" id="764103"/>
    <lineage>
        <taxon>Eukaryota</taxon>
        <taxon>Fungi</taxon>
        <taxon>Dikarya</taxon>
        <taxon>Basidiomycota</taxon>
        <taxon>Pucciniomycotina</taxon>
        <taxon>Mixiomycetes</taxon>
        <taxon>Mixiales</taxon>
        <taxon>Mixiaceae</taxon>
        <taxon>Mixia</taxon>
    </lineage>
</organism>
<dbReference type="GO" id="GO:0005763">
    <property type="term" value="C:mitochondrial small ribosomal subunit"/>
    <property type="evidence" value="ECO:0007669"/>
    <property type="project" value="TreeGrafter"/>
</dbReference>
<dbReference type="Gene3D" id="3.40.50.10490">
    <property type="entry name" value="Glucose-6-phosphate isomerase like protein, domain 1"/>
    <property type="match status" value="1"/>
</dbReference>
<dbReference type="AlphaFoldDB" id="G7DWP4"/>
<evidence type="ECO:0000256" key="1">
    <source>
        <dbReference type="ARBA" id="ARBA00006242"/>
    </source>
</evidence>
<dbReference type="InterPro" id="IPR023591">
    <property type="entry name" value="Ribosomal_uS2_flav_dom_sf"/>
</dbReference>
<feature type="region of interest" description="Disordered" evidence="4">
    <location>
        <begin position="1"/>
        <end position="25"/>
    </location>
</feature>
<reference evidence="5 6" key="1">
    <citation type="journal article" date="2011" name="J. Gen. Appl. Microbiol.">
        <title>Draft genome sequencing of the enigmatic basidiomycete Mixia osmundae.</title>
        <authorList>
            <person name="Nishida H."/>
            <person name="Nagatsuka Y."/>
            <person name="Sugiyama J."/>
        </authorList>
    </citation>
    <scope>NUCLEOTIDE SEQUENCE [LARGE SCALE GENOMIC DNA]</scope>
    <source>
        <strain evidence="6">CBS 9802 / IAM 14324 / JCM 22182 / KY 12970</strain>
    </source>
</reference>
<feature type="region of interest" description="Disordered" evidence="4">
    <location>
        <begin position="38"/>
        <end position="85"/>
    </location>
</feature>
<dbReference type="EMBL" id="BABT02000054">
    <property type="protein sequence ID" value="GAA95156.1"/>
    <property type="molecule type" value="Genomic_DNA"/>
</dbReference>
<reference evidence="5 6" key="2">
    <citation type="journal article" date="2012" name="Open Biol.">
        <title>Characteristics of nucleosomes and linker DNA regions on the genome of the basidiomycete Mixia osmundae revealed by mono- and dinucleosome mapping.</title>
        <authorList>
            <person name="Nishida H."/>
            <person name="Kondo S."/>
            <person name="Matsumoto T."/>
            <person name="Suzuki Y."/>
            <person name="Yoshikawa H."/>
            <person name="Taylor T.D."/>
            <person name="Sugiyama J."/>
        </authorList>
    </citation>
    <scope>NUCLEOTIDE SEQUENCE [LARGE SCALE GENOMIC DNA]</scope>
    <source>
        <strain evidence="6">CBS 9802 / IAM 14324 / JCM 22182 / KY 12970</strain>
    </source>
</reference>
<evidence type="ECO:0000313" key="5">
    <source>
        <dbReference type="EMBL" id="GAA95156.1"/>
    </source>
</evidence>
<comment type="caution">
    <text evidence="5">The sequence shown here is derived from an EMBL/GenBank/DDBJ whole genome shotgun (WGS) entry which is preliminary data.</text>
</comment>
<dbReference type="HOGENOM" id="CLU_040318_4_2_1"/>
<dbReference type="FunCoup" id="G7DWP4">
    <property type="interactions" value="150"/>
</dbReference>
<dbReference type="Proteomes" id="UP000009131">
    <property type="component" value="Unassembled WGS sequence"/>
</dbReference>
<evidence type="ECO:0000256" key="4">
    <source>
        <dbReference type="SAM" id="MobiDB-lite"/>
    </source>
</evidence>
<dbReference type="InterPro" id="IPR018130">
    <property type="entry name" value="Ribosomal_uS2_CS"/>
</dbReference>
<keyword evidence="6" id="KW-1185">Reference proteome</keyword>
<keyword evidence="3" id="KW-0687">Ribonucleoprotein</keyword>
<dbReference type="InParanoid" id="G7DWP4"/>
<keyword evidence="2" id="KW-0689">Ribosomal protein</keyword>
<feature type="compositionally biased region" description="Low complexity" evidence="4">
    <location>
        <begin position="41"/>
        <end position="54"/>
    </location>
</feature>
<feature type="compositionally biased region" description="Polar residues" evidence="4">
    <location>
        <begin position="58"/>
        <end position="81"/>
    </location>
</feature>
<comment type="similarity">
    <text evidence="1">Belongs to the universal ribosomal protein uS2 family.</text>
</comment>
<dbReference type="SUPFAM" id="SSF52313">
    <property type="entry name" value="Ribosomal protein S2"/>
    <property type="match status" value="1"/>
</dbReference>
<dbReference type="Pfam" id="PF00318">
    <property type="entry name" value="Ribosomal_S2"/>
    <property type="match status" value="1"/>
</dbReference>
<name>G7DWP4_MIXOS</name>
<dbReference type="PROSITE" id="PS00962">
    <property type="entry name" value="RIBOSOMAL_S2_1"/>
    <property type="match status" value="1"/>
</dbReference>
<dbReference type="RefSeq" id="XP_014566617.1">
    <property type="nucleotide sequence ID" value="XM_014711131.1"/>
</dbReference>
<dbReference type="PRINTS" id="PR00395">
    <property type="entry name" value="RIBOSOMALS2"/>
</dbReference>
<dbReference type="GO" id="GO:0006412">
    <property type="term" value="P:translation"/>
    <property type="evidence" value="ECO:0007669"/>
    <property type="project" value="InterPro"/>
</dbReference>
<protein>
    <recommendedName>
        <fullName evidence="7">Ribosomal protein S2</fullName>
    </recommendedName>
</protein>
<dbReference type="InterPro" id="IPR001865">
    <property type="entry name" value="Ribosomal_uS2"/>
</dbReference>
<evidence type="ECO:0000256" key="3">
    <source>
        <dbReference type="ARBA" id="ARBA00023274"/>
    </source>
</evidence>
<dbReference type="eggNOG" id="KOG0832">
    <property type="taxonomic scope" value="Eukaryota"/>
</dbReference>
<dbReference type="STRING" id="764103.G7DWP4"/>
<proteinExistence type="inferred from homology"/>